<evidence type="ECO:0000256" key="9">
    <source>
        <dbReference type="ARBA" id="ARBA00022679"/>
    </source>
</evidence>
<dbReference type="PANTHER" id="PTHR46244">
    <property type="entry name" value="PHOSPHOENOLPYRUVATE-PROTEIN PHOSPHOTRANSFERASE"/>
    <property type="match status" value="1"/>
</dbReference>
<gene>
    <name evidence="15" type="ORF">QE408_000618</name>
</gene>
<keyword evidence="8" id="KW-0762">Sugar transport</keyword>
<dbReference type="InterPro" id="IPR029016">
    <property type="entry name" value="GAF-like_dom_sf"/>
</dbReference>
<dbReference type="InterPro" id="IPR036618">
    <property type="entry name" value="PtsI_HPr-bd_sf"/>
</dbReference>
<evidence type="ECO:0000256" key="4">
    <source>
        <dbReference type="ARBA" id="ARBA00007837"/>
    </source>
</evidence>
<evidence type="ECO:0000259" key="14">
    <source>
        <dbReference type="SMART" id="SM00065"/>
    </source>
</evidence>
<dbReference type="Gene3D" id="3.20.20.60">
    <property type="entry name" value="Phosphoenolpyruvate-binding domains"/>
    <property type="match status" value="1"/>
</dbReference>
<keyword evidence="16" id="KW-1185">Reference proteome</keyword>
<feature type="domain" description="GAF" evidence="14">
    <location>
        <begin position="24"/>
        <end position="170"/>
    </location>
</feature>
<dbReference type="InterPro" id="IPR006318">
    <property type="entry name" value="PTS_EI-like"/>
</dbReference>
<keyword evidence="11" id="KW-0479">Metal-binding</keyword>
<dbReference type="Gene3D" id="3.30.450.40">
    <property type="match status" value="1"/>
</dbReference>
<dbReference type="Pfam" id="PF02896">
    <property type="entry name" value="PEP-utilizers_C"/>
    <property type="match status" value="1"/>
</dbReference>
<dbReference type="RefSeq" id="WP_306928438.1">
    <property type="nucleotide sequence ID" value="NZ_JAUTBL010000001.1"/>
</dbReference>
<evidence type="ECO:0000256" key="3">
    <source>
        <dbReference type="ARBA" id="ARBA00004496"/>
    </source>
</evidence>
<dbReference type="Pfam" id="PF05524">
    <property type="entry name" value="PEP-utilisers_N"/>
    <property type="match status" value="1"/>
</dbReference>
<dbReference type="PRINTS" id="PR01736">
    <property type="entry name" value="PHPHTRNFRASE"/>
</dbReference>
<dbReference type="EC" id="2.7.3.9" evidence="5"/>
<keyword evidence="13" id="KW-0460">Magnesium</keyword>
<dbReference type="SUPFAM" id="SSF47831">
    <property type="entry name" value="Enzyme I of the PEP:sugar phosphotransferase system HPr-binding (sub)domain"/>
    <property type="match status" value="1"/>
</dbReference>
<dbReference type="SMART" id="SM00065">
    <property type="entry name" value="GAF"/>
    <property type="match status" value="1"/>
</dbReference>
<reference evidence="15 16" key="1">
    <citation type="submission" date="2023-07" db="EMBL/GenBank/DDBJ databases">
        <title>Functional and genomic diversity of the sorghum phyllosphere microbiome.</title>
        <authorList>
            <person name="Shade A."/>
        </authorList>
    </citation>
    <scope>NUCLEOTIDE SEQUENCE [LARGE SCALE GENOMIC DNA]</scope>
    <source>
        <strain evidence="15 16">SORGH_AS_1126</strain>
    </source>
</reference>
<comment type="caution">
    <text evidence="15">The sequence shown here is derived from an EMBL/GenBank/DDBJ whole genome shotgun (WGS) entry which is preliminary data.</text>
</comment>
<dbReference type="SUPFAM" id="SSF55781">
    <property type="entry name" value="GAF domain-like"/>
    <property type="match status" value="1"/>
</dbReference>
<keyword evidence="9 15" id="KW-0808">Transferase</keyword>
<dbReference type="Gene3D" id="1.10.274.10">
    <property type="entry name" value="PtsI, HPr-binding domain"/>
    <property type="match status" value="1"/>
</dbReference>
<evidence type="ECO:0000313" key="15">
    <source>
        <dbReference type="EMBL" id="MDQ1183496.1"/>
    </source>
</evidence>
<dbReference type="InterPro" id="IPR050499">
    <property type="entry name" value="PEP-utilizing_PTS_enzyme"/>
</dbReference>
<evidence type="ECO:0000256" key="6">
    <source>
        <dbReference type="ARBA" id="ARBA00022448"/>
    </source>
</evidence>
<evidence type="ECO:0000256" key="2">
    <source>
        <dbReference type="ARBA" id="ARBA00001946"/>
    </source>
</evidence>
<dbReference type="InterPro" id="IPR008279">
    <property type="entry name" value="PEP-util_enz_mobile_dom"/>
</dbReference>
<evidence type="ECO:0000256" key="8">
    <source>
        <dbReference type="ARBA" id="ARBA00022597"/>
    </source>
</evidence>
<dbReference type="InterPro" id="IPR036637">
    <property type="entry name" value="Phosphohistidine_dom_sf"/>
</dbReference>
<keyword evidence="10" id="KW-0598">Phosphotransferase system</keyword>
<evidence type="ECO:0000256" key="11">
    <source>
        <dbReference type="ARBA" id="ARBA00022723"/>
    </source>
</evidence>
<dbReference type="SUPFAM" id="SSF52009">
    <property type="entry name" value="Phosphohistidine domain"/>
    <property type="match status" value="1"/>
</dbReference>
<dbReference type="PANTHER" id="PTHR46244:SF6">
    <property type="entry name" value="PHOSPHOENOLPYRUVATE-PROTEIN PHOSPHOTRANSFERASE"/>
    <property type="match status" value="1"/>
</dbReference>
<name>A0ABU0UEZ1_9HYPH</name>
<dbReference type="InterPro" id="IPR040442">
    <property type="entry name" value="Pyrv_kinase-like_dom_sf"/>
</dbReference>
<dbReference type="PROSITE" id="PS00742">
    <property type="entry name" value="PEP_ENZYMES_2"/>
    <property type="match status" value="1"/>
</dbReference>
<proteinExistence type="inferred from homology"/>
<evidence type="ECO:0000256" key="12">
    <source>
        <dbReference type="ARBA" id="ARBA00022777"/>
    </source>
</evidence>
<dbReference type="InterPro" id="IPR003018">
    <property type="entry name" value="GAF"/>
</dbReference>
<dbReference type="InterPro" id="IPR015813">
    <property type="entry name" value="Pyrv/PenolPyrv_kinase-like_dom"/>
</dbReference>
<dbReference type="InterPro" id="IPR000121">
    <property type="entry name" value="PEP_util_C"/>
</dbReference>
<comment type="subcellular location">
    <subcellularLocation>
        <location evidence="3">Cytoplasm</location>
    </subcellularLocation>
</comment>
<organism evidence="15 16">
    <name type="scientific">Agrobacterium larrymoorei</name>
    <dbReference type="NCBI Taxonomy" id="160699"/>
    <lineage>
        <taxon>Bacteria</taxon>
        <taxon>Pseudomonadati</taxon>
        <taxon>Pseudomonadota</taxon>
        <taxon>Alphaproteobacteria</taxon>
        <taxon>Hyphomicrobiales</taxon>
        <taxon>Rhizobiaceae</taxon>
        <taxon>Rhizobium/Agrobacterium group</taxon>
        <taxon>Agrobacterium</taxon>
    </lineage>
</organism>
<dbReference type="SUPFAM" id="SSF51621">
    <property type="entry name" value="Phosphoenolpyruvate/pyruvate domain"/>
    <property type="match status" value="1"/>
</dbReference>
<evidence type="ECO:0000256" key="13">
    <source>
        <dbReference type="ARBA" id="ARBA00022842"/>
    </source>
</evidence>
<keyword evidence="6" id="KW-0813">Transport</keyword>
<evidence type="ECO:0000256" key="5">
    <source>
        <dbReference type="ARBA" id="ARBA00012232"/>
    </source>
</evidence>
<accession>A0ABU0UEZ1</accession>
<dbReference type="Proteomes" id="UP001224781">
    <property type="component" value="Unassembled WGS sequence"/>
</dbReference>
<comment type="catalytic activity">
    <reaction evidence="1">
        <text>L-histidyl-[protein] + phosphoenolpyruvate = N(pros)-phospho-L-histidyl-[protein] + pyruvate</text>
        <dbReference type="Rhea" id="RHEA:23880"/>
        <dbReference type="Rhea" id="RHEA-COMP:9745"/>
        <dbReference type="Rhea" id="RHEA-COMP:9746"/>
        <dbReference type="ChEBI" id="CHEBI:15361"/>
        <dbReference type="ChEBI" id="CHEBI:29979"/>
        <dbReference type="ChEBI" id="CHEBI:58702"/>
        <dbReference type="ChEBI" id="CHEBI:64837"/>
        <dbReference type="EC" id="2.7.3.9"/>
    </reaction>
</comment>
<dbReference type="Pfam" id="PF00391">
    <property type="entry name" value="PEP-utilizers"/>
    <property type="match status" value="1"/>
</dbReference>
<keyword evidence="7" id="KW-0963">Cytoplasm</keyword>
<evidence type="ECO:0000256" key="7">
    <source>
        <dbReference type="ARBA" id="ARBA00022490"/>
    </source>
</evidence>
<comment type="similarity">
    <text evidence="4">Belongs to the PEP-utilizing enzyme family.</text>
</comment>
<comment type="cofactor">
    <cofactor evidence="2">
        <name>Mg(2+)</name>
        <dbReference type="ChEBI" id="CHEBI:18420"/>
    </cofactor>
</comment>
<dbReference type="GO" id="GO:0008965">
    <property type="term" value="F:phosphoenolpyruvate-protein phosphotransferase activity"/>
    <property type="evidence" value="ECO:0007669"/>
    <property type="project" value="UniProtKB-EC"/>
</dbReference>
<dbReference type="Pfam" id="PF01590">
    <property type="entry name" value="GAF"/>
    <property type="match status" value="1"/>
</dbReference>
<dbReference type="InterPro" id="IPR023151">
    <property type="entry name" value="PEP_util_CS"/>
</dbReference>
<dbReference type="EMBL" id="JAUTBL010000001">
    <property type="protein sequence ID" value="MDQ1183496.1"/>
    <property type="molecule type" value="Genomic_DNA"/>
</dbReference>
<dbReference type="InterPro" id="IPR008731">
    <property type="entry name" value="PTS_EIN"/>
</dbReference>
<keyword evidence="12" id="KW-0418">Kinase</keyword>
<evidence type="ECO:0000256" key="10">
    <source>
        <dbReference type="ARBA" id="ARBA00022683"/>
    </source>
</evidence>
<evidence type="ECO:0000313" key="16">
    <source>
        <dbReference type="Proteomes" id="UP001224781"/>
    </source>
</evidence>
<dbReference type="NCBIfam" id="TIGR01417">
    <property type="entry name" value="PTS_I_fam"/>
    <property type="match status" value="1"/>
</dbReference>
<evidence type="ECO:0000256" key="1">
    <source>
        <dbReference type="ARBA" id="ARBA00000683"/>
    </source>
</evidence>
<protein>
    <recommendedName>
        <fullName evidence="5">phosphoenolpyruvate--protein phosphotransferase</fullName>
        <ecNumber evidence="5">2.7.3.9</ecNumber>
    </recommendedName>
</protein>
<dbReference type="Gene3D" id="3.50.30.10">
    <property type="entry name" value="Phosphohistidine domain"/>
    <property type="match status" value="1"/>
</dbReference>
<sequence>MRDLSAGPRVLLRRLREMMAEHLEPQERLDQIVRQIASNMVAEVCSVYVLRSDSILELYATEGLNKDAVHLAQLKMGQGLVGTIAASAQPLNLSDAQAHPAFRYLPETGEEIYHSFLGVPILRSGRTLGVLVVQNKTSRTYREDEVEALETTAMLIAEIVASGELKKITRPGVELDLTRAVSIDGDAYGEGIGLGHVVLHDPRIVVTNLLNEDADTEIRRLAEAIGSLRISIDDMLQRRDVATEGEHREVLETYRMFAHDQGWVRRMEEAIRNGLTAEAAVEKVQSDTKARMMRLTDPYLRERMHDFDDLANRLLRQLMGFGGRGPEHEFPVDAIVLARAMGAAELLDYPREKLRGLVLEDGAVTSHVVIVARAMGIPVIGQATGIVALAENNDPIIIDGDDGKVHLRPVTDLQRAYEEKVRLRARRQEQFRALRDVEPITKDGQKVSLKMNAGLLVDLPQLEESGADGIGLFRTELQFMIASNMPKGEEQEAFYRSVLRQAKGKPVTFRTLDIGGDKVVSYMRGQEEENPALGWRAIRLSLDRPGLLRTQMRALLRAASGAELKMMLPMVTEVSEIHAVRELMQKEVQHLSKFSHALPRKLQFGVMLEVPSLMWQLDELMSEVDFVSVGSNDLFQFSMAVDRGNARVSDRFDTLGKPFLRILRDIIRAGERNNTPVTLCGEMASKPLSAMALIGLGFRSISMSPTAIGPVKAMLLGVDAGLLAEELNAALDDSKSLESTRDLLVRFAATHSIPI</sequence>